<reference evidence="5" key="2">
    <citation type="submission" date="2020-09" db="EMBL/GenBank/DDBJ databases">
        <authorList>
            <person name="Sun Q."/>
            <person name="Zhou Y."/>
        </authorList>
    </citation>
    <scope>NUCLEOTIDE SEQUENCE</scope>
    <source>
        <strain evidence="5">CGMCC 1.12153</strain>
    </source>
</reference>
<feature type="domain" description="Pyruvate carboxyltransferase" evidence="4">
    <location>
        <begin position="8"/>
        <end position="275"/>
    </location>
</feature>
<dbReference type="CDD" id="cd07938">
    <property type="entry name" value="DRE_TIM_HMGL"/>
    <property type="match status" value="1"/>
</dbReference>
<dbReference type="RefSeq" id="WP_188375951.1">
    <property type="nucleotide sequence ID" value="NZ_BMEL01000001.1"/>
</dbReference>
<comment type="caution">
    <text evidence="5">The sequence shown here is derived from an EMBL/GenBank/DDBJ whole genome shotgun (WGS) entry which is preliminary data.</text>
</comment>
<proteinExistence type="inferred from homology"/>
<dbReference type="FunFam" id="3.20.20.70:FF:000071">
    <property type="entry name" value="Hydroxymethylglutaryl-CoA lyase"/>
    <property type="match status" value="1"/>
</dbReference>
<name>A0A917B0R3_HALAA</name>
<dbReference type="Pfam" id="PF00682">
    <property type="entry name" value="HMGL-like"/>
    <property type="match status" value="1"/>
</dbReference>
<dbReference type="InterPro" id="IPR043594">
    <property type="entry name" value="HMGL"/>
</dbReference>
<keyword evidence="2" id="KW-0479">Metal-binding</keyword>
<dbReference type="EMBL" id="BMEL01000001">
    <property type="protein sequence ID" value="GGF10094.1"/>
    <property type="molecule type" value="Genomic_DNA"/>
</dbReference>
<dbReference type="InterPro" id="IPR013785">
    <property type="entry name" value="Aldolase_TIM"/>
</dbReference>
<evidence type="ECO:0000313" key="6">
    <source>
        <dbReference type="Proteomes" id="UP000660110"/>
    </source>
</evidence>
<dbReference type="PANTHER" id="PTHR42738:SF7">
    <property type="entry name" value="HYDROXYMETHYLGLUTARYL-COA LYASE"/>
    <property type="match status" value="1"/>
</dbReference>
<evidence type="ECO:0000256" key="3">
    <source>
        <dbReference type="ARBA" id="ARBA00023239"/>
    </source>
</evidence>
<dbReference type="PANTHER" id="PTHR42738">
    <property type="entry name" value="HYDROXYMETHYLGLUTARYL-COA LYASE"/>
    <property type="match status" value="1"/>
</dbReference>
<comment type="similarity">
    <text evidence="1">Belongs to the HMG-CoA lyase family.</text>
</comment>
<organism evidence="5 6">
    <name type="scientific">Halobacillus andaensis</name>
    <dbReference type="NCBI Taxonomy" id="1176239"/>
    <lineage>
        <taxon>Bacteria</taxon>
        <taxon>Bacillati</taxon>
        <taxon>Bacillota</taxon>
        <taxon>Bacilli</taxon>
        <taxon>Bacillales</taxon>
        <taxon>Bacillaceae</taxon>
        <taxon>Halobacillus</taxon>
    </lineage>
</organism>
<evidence type="ECO:0000259" key="4">
    <source>
        <dbReference type="PROSITE" id="PS50991"/>
    </source>
</evidence>
<evidence type="ECO:0000313" key="5">
    <source>
        <dbReference type="EMBL" id="GGF10094.1"/>
    </source>
</evidence>
<keyword evidence="6" id="KW-1185">Reference proteome</keyword>
<gene>
    <name evidence="5" type="ORF">GCM10010954_05770</name>
</gene>
<evidence type="ECO:0000256" key="1">
    <source>
        <dbReference type="ARBA" id="ARBA00009405"/>
    </source>
</evidence>
<dbReference type="Proteomes" id="UP000660110">
    <property type="component" value="Unassembled WGS sequence"/>
</dbReference>
<keyword evidence="3 5" id="KW-0456">Lyase</keyword>
<evidence type="ECO:0000256" key="2">
    <source>
        <dbReference type="ARBA" id="ARBA00022723"/>
    </source>
</evidence>
<dbReference type="AlphaFoldDB" id="A0A917B0R3"/>
<dbReference type="GO" id="GO:0046872">
    <property type="term" value="F:metal ion binding"/>
    <property type="evidence" value="ECO:0007669"/>
    <property type="project" value="UniProtKB-KW"/>
</dbReference>
<dbReference type="PROSITE" id="PS50991">
    <property type="entry name" value="PYR_CT"/>
    <property type="match status" value="1"/>
</dbReference>
<dbReference type="NCBIfam" id="NF004283">
    <property type="entry name" value="PRK05692.1"/>
    <property type="match status" value="1"/>
</dbReference>
<dbReference type="InterPro" id="IPR000891">
    <property type="entry name" value="PYR_CT"/>
</dbReference>
<protein>
    <submittedName>
        <fullName evidence="5">Hydroxymethylglutaryl-CoA lyase</fullName>
    </submittedName>
</protein>
<accession>A0A917B0R3</accession>
<sequence length="306" mass="33818">MGGLPEFVTVKEVGPRDGLQNEAEQIPTEIKVEWMNLLSEAGYSSIEFSSFVHPKWIPQLKDAKQVAQQMTRNPNITYAALVPNRKGLEAALEADIDEVAVFMSASETHNLKNINKTIEDTFPVLKEVIEEAKHHNKRVRGYVSTVFGCPYEGEVRISQVLQVCQQLIDMGVDEISLGDTIGVADPLQVEQFLKTIEGKMDFSRLAMHFHNTHGMALANTLVSLKLGITIFDSSLGGLGGCPYAKGASGNLATDDLVHMLHKMGIQTGIHETKLKEAALFIQQAIQKELPSHQMQIYNRMDQGEGC</sequence>
<dbReference type="Gene3D" id="3.20.20.70">
    <property type="entry name" value="Aldolase class I"/>
    <property type="match status" value="1"/>
</dbReference>
<dbReference type="GO" id="GO:0046951">
    <property type="term" value="P:ketone body biosynthetic process"/>
    <property type="evidence" value="ECO:0007669"/>
    <property type="project" value="TreeGrafter"/>
</dbReference>
<dbReference type="GO" id="GO:0006552">
    <property type="term" value="P:L-leucine catabolic process"/>
    <property type="evidence" value="ECO:0007669"/>
    <property type="project" value="TreeGrafter"/>
</dbReference>
<reference evidence="5" key="1">
    <citation type="journal article" date="2014" name="Int. J. Syst. Evol. Microbiol.">
        <title>Complete genome sequence of Corynebacterium casei LMG S-19264T (=DSM 44701T), isolated from a smear-ripened cheese.</title>
        <authorList>
            <consortium name="US DOE Joint Genome Institute (JGI-PGF)"/>
            <person name="Walter F."/>
            <person name="Albersmeier A."/>
            <person name="Kalinowski J."/>
            <person name="Ruckert C."/>
        </authorList>
    </citation>
    <scope>NUCLEOTIDE SEQUENCE</scope>
    <source>
        <strain evidence="5">CGMCC 1.12153</strain>
    </source>
</reference>
<dbReference type="GO" id="GO:0004419">
    <property type="term" value="F:hydroxymethylglutaryl-CoA lyase activity"/>
    <property type="evidence" value="ECO:0007669"/>
    <property type="project" value="TreeGrafter"/>
</dbReference>
<dbReference type="SUPFAM" id="SSF51569">
    <property type="entry name" value="Aldolase"/>
    <property type="match status" value="1"/>
</dbReference>